<sequence length="113" mass="13163">MVRKYQRKNIDRPPTHKPPPPTKTYSYSDTPSISKHVSDPELMHNDTKEEPMTDHLVYYDDKDHHEPSWEDKKTPYHDDRDEDEDGMMGEEGAYYITSSVTRGSSFMSPAVMV</sequence>
<feature type="compositionally biased region" description="Basic and acidic residues" evidence="1">
    <location>
        <begin position="36"/>
        <end position="79"/>
    </location>
</feature>
<protein>
    <submittedName>
        <fullName evidence="2">Uncharacterized protein</fullName>
    </submittedName>
</protein>
<dbReference type="AlphaFoldDB" id="A0AAN9D3J3"/>
<gene>
    <name evidence="2" type="ORF">R3I93_008923</name>
</gene>
<organism evidence="2 3">
    <name type="scientific">Phoxinus phoxinus</name>
    <name type="common">Eurasian minnow</name>
    <dbReference type="NCBI Taxonomy" id="58324"/>
    <lineage>
        <taxon>Eukaryota</taxon>
        <taxon>Metazoa</taxon>
        <taxon>Chordata</taxon>
        <taxon>Craniata</taxon>
        <taxon>Vertebrata</taxon>
        <taxon>Euteleostomi</taxon>
        <taxon>Actinopterygii</taxon>
        <taxon>Neopterygii</taxon>
        <taxon>Teleostei</taxon>
        <taxon>Ostariophysi</taxon>
        <taxon>Cypriniformes</taxon>
        <taxon>Leuciscidae</taxon>
        <taxon>Phoxininae</taxon>
        <taxon>Phoxinus</taxon>
    </lineage>
</organism>
<comment type="caution">
    <text evidence="2">The sequence shown here is derived from an EMBL/GenBank/DDBJ whole genome shotgun (WGS) entry which is preliminary data.</text>
</comment>
<dbReference type="EMBL" id="JAYKXH010000009">
    <property type="protein sequence ID" value="KAK7157576.1"/>
    <property type="molecule type" value="Genomic_DNA"/>
</dbReference>
<dbReference type="Proteomes" id="UP001364617">
    <property type="component" value="Unassembled WGS sequence"/>
</dbReference>
<reference evidence="2 3" key="1">
    <citation type="submission" date="2024-02" db="EMBL/GenBank/DDBJ databases">
        <title>Chromosome-level genome assembly of the Eurasian Minnow (Phoxinus phoxinus).</title>
        <authorList>
            <person name="Oriowo T.O."/>
            <person name="Martin S."/>
            <person name="Stange M."/>
            <person name="Chrysostomakis Y."/>
            <person name="Brown T."/>
            <person name="Winkler S."/>
            <person name="Kukowka S."/>
            <person name="Myers E.W."/>
            <person name="Bohne A."/>
        </authorList>
    </citation>
    <scope>NUCLEOTIDE SEQUENCE [LARGE SCALE GENOMIC DNA]</scope>
    <source>
        <strain evidence="2">ZFMK-TIS-60720</strain>
        <tissue evidence="2">Whole Organism</tissue>
    </source>
</reference>
<evidence type="ECO:0000256" key="1">
    <source>
        <dbReference type="SAM" id="MobiDB-lite"/>
    </source>
</evidence>
<evidence type="ECO:0000313" key="3">
    <source>
        <dbReference type="Proteomes" id="UP001364617"/>
    </source>
</evidence>
<accession>A0AAN9D3J3</accession>
<name>A0AAN9D3J3_9TELE</name>
<keyword evidence="3" id="KW-1185">Reference proteome</keyword>
<proteinExistence type="predicted"/>
<feature type="region of interest" description="Disordered" evidence="1">
    <location>
        <begin position="1"/>
        <end position="87"/>
    </location>
</feature>
<feature type="compositionally biased region" description="Low complexity" evidence="1">
    <location>
        <begin position="23"/>
        <end position="32"/>
    </location>
</feature>
<evidence type="ECO:0000313" key="2">
    <source>
        <dbReference type="EMBL" id="KAK7157576.1"/>
    </source>
</evidence>